<dbReference type="AlphaFoldDB" id="A0A1Y2INB3"/>
<keyword evidence="5" id="KW-0808">Transferase</keyword>
<evidence type="ECO:0000256" key="3">
    <source>
        <dbReference type="ARBA" id="ARBA00022989"/>
    </source>
</evidence>
<organism evidence="7 8">
    <name type="scientific">Trametes coccinea (strain BRFM310)</name>
    <name type="common">Pycnoporus coccineus</name>
    <dbReference type="NCBI Taxonomy" id="1353009"/>
    <lineage>
        <taxon>Eukaryota</taxon>
        <taxon>Fungi</taxon>
        <taxon>Dikarya</taxon>
        <taxon>Basidiomycota</taxon>
        <taxon>Agaricomycotina</taxon>
        <taxon>Agaricomycetes</taxon>
        <taxon>Polyporales</taxon>
        <taxon>Polyporaceae</taxon>
        <taxon>Trametes</taxon>
    </lineage>
</organism>
<dbReference type="PANTHER" id="PTHR43847:SF1">
    <property type="entry name" value="BLL3993 PROTEIN"/>
    <property type="match status" value="1"/>
</dbReference>
<feature type="chain" id="PRO_5012802068" description="Protein-S-isoprenylcysteine O-methyltransferase" evidence="6">
    <location>
        <begin position="22"/>
        <end position="253"/>
    </location>
</feature>
<dbReference type="Pfam" id="PF04140">
    <property type="entry name" value="ICMT"/>
    <property type="match status" value="1"/>
</dbReference>
<evidence type="ECO:0000256" key="5">
    <source>
        <dbReference type="RuleBase" id="RU362022"/>
    </source>
</evidence>
<dbReference type="Proteomes" id="UP000193067">
    <property type="component" value="Unassembled WGS sequence"/>
</dbReference>
<dbReference type="InterPro" id="IPR052527">
    <property type="entry name" value="Metal_cation-efflux_comp"/>
</dbReference>
<comment type="subcellular location">
    <subcellularLocation>
        <location evidence="5">Endoplasmic reticulum membrane</location>
        <topology evidence="5">Multi-pass membrane protein</topology>
    </subcellularLocation>
    <subcellularLocation>
        <location evidence="1">Membrane</location>
        <topology evidence="1">Multi-pass membrane protein</topology>
    </subcellularLocation>
</comment>
<keyword evidence="5" id="KW-0949">S-adenosyl-L-methionine</keyword>
<comment type="similarity">
    <text evidence="5">Belongs to the class VI-like SAM-binding methyltransferase superfamily. Isoprenylcysteine carboxyl methyltransferase family.</text>
</comment>
<dbReference type="PANTHER" id="PTHR43847">
    <property type="entry name" value="BLL3993 PROTEIN"/>
    <property type="match status" value="1"/>
</dbReference>
<dbReference type="Gene3D" id="1.20.120.1630">
    <property type="match status" value="1"/>
</dbReference>
<dbReference type="GO" id="GO:0032259">
    <property type="term" value="P:methylation"/>
    <property type="evidence" value="ECO:0007669"/>
    <property type="project" value="UniProtKB-KW"/>
</dbReference>
<feature type="transmembrane region" description="Helical" evidence="5">
    <location>
        <begin position="59"/>
        <end position="82"/>
    </location>
</feature>
<keyword evidence="4 5" id="KW-0472">Membrane</keyword>
<keyword evidence="5" id="KW-0256">Endoplasmic reticulum</keyword>
<dbReference type="GO" id="GO:0005789">
    <property type="term" value="C:endoplasmic reticulum membrane"/>
    <property type="evidence" value="ECO:0007669"/>
    <property type="project" value="UniProtKB-SubCell"/>
</dbReference>
<evidence type="ECO:0000256" key="6">
    <source>
        <dbReference type="SAM" id="SignalP"/>
    </source>
</evidence>
<feature type="transmembrane region" description="Helical" evidence="5">
    <location>
        <begin position="171"/>
        <end position="190"/>
    </location>
</feature>
<name>A0A1Y2INB3_TRAC3</name>
<dbReference type="EMBL" id="KZ084104">
    <property type="protein sequence ID" value="OSD02605.1"/>
    <property type="molecule type" value="Genomic_DNA"/>
</dbReference>
<evidence type="ECO:0000313" key="8">
    <source>
        <dbReference type="Proteomes" id="UP000193067"/>
    </source>
</evidence>
<comment type="catalytic activity">
    <reaction evidence="5">
        <text>[protein]-C-terminal S-[(2E,6E)-farnesyl]-L-cysteine + S-adenosyl-L-methionine = [protein]-C-terminal S-[(2E,6E)-farnesyl]-L-cysteine methyl ester + S-adenosyl-L-homocysteine</text>
        <dbReference type="Rhea" id="RHEA:21672"/>
        <dbReference type="Rhea" id="RHEA-COMP:12125"/>
        <dbReference type="Rhea" id="RHEA-COMP:12126"/>
        <dbReference type="ChEBI" id="CHEBI:57856"/>
        <dbReference type="ChEBI" id="CHEBI:59789"/>
        <dbReference type="ChEBI" id="CHEBI:90510"/>
        <dbReference type="ChEBI" id="CHEBI:90511"/>
        <dbReference type="EC" id="2.1.1.100"/>
    </reaction>
</comment>
<keyword evidence="8" id="KW-1185">Reference proteome</keyword>
<dbReference type="EC" id="2.1.1.100" evidence="5"/>
<proteinExistence type="inferred from homology"/>
<keyword evidence="6" id="KW-0732">Signal</keyword>
<keyword evidence="3 5" id="KW-1133">Transmembrane helix</keyword>
<dbReference type="InterPro" id="IPR007269">
    <property type="entry name" value="ICMT_MeTrfase"/>
</dbReference>
<evidence type="ECO:0000256" key="1">
    <source>
        <dbReference type="ARBA" id="ARBA00004141"/>
    </source>
</evidence>
<evidence type="ECO:0000256" key="2">
    <source>
        <dbReference type="ARBA" id="ARBA00022692"/>
    </source>
</evidence>
<protein>
    <recommendedName>
        <fullName evidence="5">Protein-S-isoprenylcysteine O-methyltransferase</fullName>
        <ecNumber evidence="5">2.1.1.100</ecNumber>
    </recommendedName>
</protein>
<keyword evidence="5" id="KW-0489">Methyltransferase</keyword>
<dbReference type="STRING" id="1353009.A0A1Y2INB3"/>
<dbReference type="GO" id="GO:0004671">
    <property type="term" value="F:protein C-terminal S-isoprenylcysteine carboxyl O-methyltransferase activity"/>
    <property type="evidence" value="ECO:0007669"/>
    <property type="project" value="UniProtKB-EC"/>
</dbReference>
<feature type="signal peptide" evidence="6">
    <location>
        <begin position="1"/>
        <end position="21"/>
    </location>
</feature>
<comment type="caution">
    <text evidence="5">Lacks conserved residue(s) required for the propagation of feature annotation.</text>
</comment>
<accession>A0A1Y2INB3</accession>
<evidence type="ECO:0000256" key="4">
    <source>
        <dbReference type="ARBA" id="ARBA00023136"/>
    </source>
</evidence>
<feature type="transmembrane region" description="Helical" evidence="5">
    <location>
        <begin position="202"/>
        <end position="220"/>
    </location>
</feature>
<keyword evidence="2 5" id="KW-0812">Transmembrane</keyword>
<reference evidence="7 8" key="1">
    <citation type="journal article" date="2015" name="Biotechnol. Biofuels">
        <title>Enhanced degradation of softwood versus hardwood by the white-rot fungus Pycnoporus coccineus.</title>
        <authorList>
            <person name="Couturier M."/>
            <person name="Navarro D."/>
            <person name="Chevret D."/>
            <person name="Henrissat B."/>
            <person name="Piumi F."/>
            <person name="Ruiz-Duenas F.J."/>
            <person name="Martinez A.T."/>
            <person name="Grigoriev I.V."/>
            <person name="Riley R."/>
            <person name="Lipzen A."/>
            <person name="Berrin J.G."/>
            <person name="Master E.R."/>
            <person name="Rosso M.N."/>
        </authorList>
    </citation>
    <scope>NUCLEOTIDE SEQUENCE [LARGE SCALE GENOMIC DNA]</scope>
    <source>
        <strain evidence="7 8">BRFM310</strain>
    </source>
</reference>
<sequence length="253" mass="27786">MPFVLTATLTTPLLKVPLLVANSVYTYHGMTPPRRPPPPDEQKRFAIPDYMTRTTAVQMAVTAAVKWALCGIAVAEAAVILAQHAPSPASDRILALLLPITRAKHAAAASLRITPVTAAACVLGIAGGAIRVWCHRTLGKFFTWQMAVQSDHRLVTTGPYAIVRHPSYTGWLFMVAGSFTLLLSKGSYFVEAEWLGKTSGKVVASTIVAYLSFVTVSLLSRMAKEDAVLRKEFGPQWEEWARRTPYRLIPYVY</sequence>
<dbReference type="OrthoDB" id="422086at2759"/>
<evidence type="ECO:0000313" key="7">
    <source>
        <dbReference type="EMBL" id="OSD02605.1"/>
    </source>
</evidence>
<gene>
    <name evidence="7" type="ORF">PYCCODRAFT_1435261</name>
</gene>